<dbReference type="EMBL" id="CACRSY010000014">
    <property type="protein sequence ID" value="VYT19815.1"/>
    <property type="molecule type" value="Genomic_DNA"/>
</dbReference>
<keyword evidence="8" id="KW-1133">Transmembrane helix</keyword>
<dbReference type="PANTHER" id="PTHR30582">
    <property type="entry name" value="L,D-TRANSPEPTIDASE"/>
    <property type="match status" value="1"/>
</dbReference>
<evidence type="ECO:0000256" key="2">
    <source>
        <dbReference type="ARBA" id="ARBA00022679"/>
    </source>
</evidence>
<reference evidence="10" key="1">
    <citation type="submission" date="2019-11" db="EMBL/GenBank/DDBJ databases">
        <authorList>
            <person name="Feng L."/>
        </authorList>
    </citation>
    <scope>NUCLEOTIDE SEQUENCE</scope>
    <source>
        <strain evidence="10">BhanseniiLFYP23</strain>
    </source>
</reference>
<dbReference type="InterPro" id="IPR022029">
    <property type="entry name" value="YoaR-like_PG-bd"/>
</dbReference>
<dbReference type="GO" id="GO:0008360">
    <property type="term" value="P:regulation of cell shape"/>
    <property type="evidence" value="ECO:0007669"/>
    <property type="project" value="UniProtKB-UniRule"/>
</dbReference>
<keyword evidence="4 6" id="KW-0573">Peptidoglycan synthesis</keyword>
<dbReference type="Gene3D" id="3.10.20.800">
    <property type="match status" value="1"/>
</dbReference>
<keyword evidence="5 6" id="KW-0961">Cell wall biogenesis/degradation</keyword>
<sequence>MSNKKNSKQRLKELKKADQKIKRERGGKSRKKSGKVLVGIAGGIAACLLVGYVSLAVYYHDRFYPGTVINDNSFGGKKVEDVKEILKKSSKDYVLTIKEKEDKTELINGEAIKLQYKDDRELNEVKEKQNSWLWPIQIFQDKAYTVSMEHSYDEASFTQAVNQLACMQDANMTPPQDARLEDDGTAYQIVPEVEGTALDKEKTTEVIKKAVDERRTEVSLTDEDCYLKPAVLQNDEELAKEAEKLNKITATQITVNFGNGTETVTRDMLKSWLVKGEDGTYTFDVNLVKPVVIGWSEKYNTYGKPRDFKTSGGGTVRLTTGDYGWRVWQDKTTDALIAALNAGQSGELEPTWLYKGQTHEGNDINGTYVEISIDQQRMWFYKNGTCLVDTPVVTGNPNKGHGTPKGGVWRLKDKASPFTLVGKKPDGSIDYEEPVNYWMPFNGGVGIHDLTKRSSFGGDIYLTNGSHGCINTPLDNVRTIYENIEVNTPIVVY</sequence>
<dbReference type="GO" id="GO:0071555">
    <property type="term" value="P:cell wall organization"/>
    <property type="evidence" value="ECO:0007669"/>
    <property type="project" value="UniProtKB-UniRule"/>
</dbReference>
<dbReference type="InterPro" id="IPR050979">
    <property type="entry name" value="LD-transpeptidase"/>
</dbReference>
<dbReference type="Gene3D" id="2.40.440.10">
    <property type="entry name" value="L,D-transpeptidase catalytic domain-like"/>
    <property type="match status" value="1"/>
</dbReference>
<evidence type="ECO:0000256" key="6">
    <source>
        <dbReference type="PROSITE-ProRule" id="PRU01373"/>
    </source>
</evidence>
<evidence type="ECO:0000256" key="7">
    <source>
        <dbReference type="SAM" id="MobiDB-lite"/>
    </source>
</evidence>
<comment type="pathway">
    <text evidence="1 6">Cell wall biogenesis; peptidoglycan biosynthesis.</text>
</comment>
<dbReference type="SUPFAM" id="SSF143985">
    <property type="entry name" value="L,D-transpeptidase pre-catalytic domain-like"/>
    <property type="match status" value="1"/>
</dbReference>
<protein>
    <submittedName>
        <fullName evidence="10">Peptidoglycan binding domain protein</fullName>
    </submittedName>
</protein>
<feature type="active site" description="Nucleophile" evidence="6">
    <location>
        <position position="469"/>
    </location>
</feature>
<evidence type="ECO:0000313" key="10">
    <source>
        <dbReference type="EMBL" id="VYT19815.1"/>
    </source>
</evidence>
<name>A0A6N2UMI7_BLAHA</name>
<dbReference type="UniPathway" id="UPA00219"/>
<evidence type="ECO:0000256" key="3">
    <source>
        <dbReference type="ARBA" id="ARBA00022960"/>
    </source>
</evidence>
<dbReference type="PANTHER" id="PTHR30582:SF33">
    <property type="entry name" value="EXPORTED PROTEIN"/>
    <property type="match status" value="1"/>
</dbReference>
<proteinExistence type="predicted"/>
<evidence type="ECO:0000256" key="1">
    <source>
        <dbReference type="ARBA" id="ARBA00004752"/>
    </source>
</evidence>
<keyword evidence="8" id="KW-0472">Membrane</keyword>
<organism evidence="10">
    <name type="scientific">Blautia hansenii</name>
    <name type="common">Ruminococcus hansenii</name>
    <dbReference type="NCBI Taxonomy" id="1322"/>
    <lineage>
        <taxon>Bacteria</taxon>
        <taxon>Bacillati</taxon>
        <taxon>Bacillota</taxon>
        <taxon>Clostridia</taxon>
        <taxon>Lachnospirales</taxon>
        <taxon>Lachnospiraceae</taxon>
        <taxon>Blautia</taxon>
    </lineage>
</organism>
<gene>
    <name evidence="10" type="ORF">BHLFYP23_00570</name>
</gene>
<evidence type="ECO:0000256" key="5">
    <source>
        <dbReference type="ARBA" id="ARBA00023316"/>
    </source>
</evidence>
<dbReference type="InterPro" id="IPR038063">
    <property type="entry name" value="Transpep_catalytic_dom"/>
</dbReference>
<dbReference type="GO" id="GO:0018104">
    <property type="term" value="P:peptidoglycan-protein cross-linking"/>
    <property type="evidence" value="ECO:0007669"/>
    <property type="project" value="TreeGrafter"/>
</dbReference>
<dbReference type="AlphaFoldDB" id="A0A6N2UMI7"/>
<keyword evidence="8" id="KW-0812">Transmembrane</keyword>
<dbReference type="SUPFAM" id="SSF141523">
    <property type="entry name" value="L,D-transpeptidase catalytic domain-like"/>
    <property type="match status" value="1"/>
</dbReference>
<keyword evidence="2" id="KW-0808">Transferase</keyword>
<dbReference type="InterPro" id="IPR005490">
    <property type="entry name" value="LD_TPept_cat_dom"/>
</dbReference>
<feature type="transmembrane region" description="Helical" evidence="8">
    <location>
        <begin position="36"/>
        <end position="59"/>
    </location>
</feature>
<accession>A0A6N2UMI7</accession>
<feature type="domain" description="L,D-TPase catalytic" evidence="9">
    <location>
        <begin position="367"/>
        <end position="493"/>
    </location>
</feature>
<feature type="active site" description="Proton donor/acceptor" evidence="6">
    <location>
        <position position="448"/>
    </location>
</feature>
<dbReference type="GO" id="GO:0016740">
    <property type="term" value="F:transferase activity"/>
    <property type="evidence" value="ECO:0007669"/>
    <property type="project" value="UniProtKB-KW"/>
</dbReference>
<dbReference type="CDD" id="cd16913">
    <property type="entry name" value="YkuD_like"/>
    <property type="match status" value="1"/>
</dbReference>
<dbReference type="GO" id="GO:0005576">
    <property type="term" value="C:extracellular region"/>
    <property type="evidence" value="ECO:0007669"/>
    <property type="project" value="TreeGrafter"/>
</dbReference>
<dbReference type="InterPro" id="IPR038054">
    <property type="entry name" value="LD_TPept-like_central_sf"/>
</dbReference>
<feature type="compositionally biased region" description="Basic and acidic residues" evidence="7">
    <location>
        <begin position="10"/>
        <end position="27"/>
    </location>
</feature>
<evidence type="ECO:0000259" key="9">
    <source>
        <dbReference type="PROSITE" id="PS52029"/>
    </source>
</evidence>
<evidence type="ECO:0000256" key="4">
    <source>
        <dbReference type="ARBA" id="ARBA00022984"/>
    </source>
</evidence>
<evidence type="ECO:0000256" key="8">
    <source>
        <dbReference type="SAM" id="Phobius"/>
    </source>
</evidence>
<feature type="region of interest" description="Disordered" evidence="7">
    <location>
        <begin position="1"/>
        <end position="30"/>
    </location>
</feature>
<dbReference type="Pfam" id="PF12229">
    <property type="entry name" value="PG_binding_4"/>
    <property type="match status" value="2"/>
</dbReference>
<dbReference type="PROSITE" id="PS52029">
    <property type="entry name" value="LD_TPASE"/>
    <property type="match status" value="1"/>
</dbReference>
<dbReference type="GO" id="GO:0071972">
    <property type="term" value="F:peptidoglycan L,D-transpeptidase activity"/>
    <property type="evidence" value="ECO:0007669"/>
    <property type="project" value="TreeGrafter"/>
</dbReference>
<dbReference type="Pfam" id="PF03734">
    <property type="entry name" value="YkuD"/>
    <property type="match status" value="1"/>
</dbReference>
<dbReference type="RefSeq" id="WP_156342530.1">
    <property type="nucleotide sequence ID" value="NZ_CACRSY010000014.1"/>
</dbReference>
<keyword evidence="3 6" id="KW-0133">Cell shape</keyword>